<evidence type="ECO:0000313" key="4">
    <source>
        <dbReference type="Proteomes" id="UP000784294"/>
    </source>
</evidence>
<gene>
    <name evidence="3" type="ORF">PXEA_LOCUS7786</name>
</gene>
<dbReference type="Proteomes" id="UP000784294">
    <property type="component" value="Unassembled WGS sequence"/>
</dbReference>
<name>A0A3S5AEE8_9PLAT</name>
<feature type="compositionally biased region" description="Polar residues" evidence="1">
    <location>
        <begin position="107"/>
        <end position="118"/>
    </location>
</feature>
<dbReference type="AlphaFoldDB" id="A0A3S5AEE8"/>
<evidence type="ECO:0000259" key="2">
    <source>
        <dbReference type="Pfam" id="PF20946"/>
    </source>
</evidence>
<keyword evidence="4" id="KW-1185">Reference proteome</keyword>
<dbReference type="OrthoDB" id="427368at2759"/>
<proteinExistence type="predicted"/>
<dbReference type="InterPro" id="IPR048591">
    <property type="entry name" value="WDHD1/CFT4_hel"/>
</dbReference>
<sequence>MVTLFSLKLAAKLEADWASLYIARLMPDPNTIQLAVRYAGRLRRPRLAERLAQIAIGKDVQLQHCRSARDTGRNSVDSEVESESESPPATQHLKKSGAKPVSAKARQFQSGSKLSVPR</sequence>
<evidence type="ECO:0000256" key="1">
    <source>
        <dbReference type="SAM" id="MobiDB-lite"/>
    </source>
</evidence>
<evidence type="ECO:0000313" key="3">
    <source>
        <dbReference type="EMBL" id="VEL14346.1"/>
    </source>
</evidence>
<dbReference type="Pfam" id="PF20946">
    <property type="entry name" value="Ctf4_C"/>
    <property type="match status" value="1"/>
</dbReference>
<protein>
    <recommendedName>
        <fullName evidence="2">WDHD1/CFT4 helical bundle domain-containing protein</fullName>
    </recommendedName>
</protein>
<reference evidence="3" key="1">
    <citation type="submission" date="2018-11" db="EMBL/GenBank/DDBJ databases">
        <authorList>
            <consortium name="Pathogen Informatics"/>
        </authorList>
    </citation>
    <scope>NUCLEOTIDE SEQUENCE</scope>
</reference>
<accession>A0A3S5AEE8</accession>
<comment type="caution">
    <text evidence="3">The sequence shown here is derived from an EMBL/GenBank/DDBJ whole genome shotgun (WGS) entry which is preliminary data.</text>
</comment>
<feature type="region of interest" description="Disordered" evidence="1">
    <location>
        <begin position="65"/>
        <end position="118"/>
    </location>
</feature>
<organism evidence="3 4">
    <name type="scientific">Protopolystoma xenopodis</name>
    <dbReference type="NCBI Taxonomy" id="117903"/>
    <lineage>
        <taxon>Eukaryota</taxon>
        <taxon>Metazoa</taxon>
        <taxon>Spiralia</taxon>
        <taxon>Lophotrochozoa</taxon>
        <taxon>Platyhelminthes</taxon>
        <taxon>Monogenea</taxon>
        <taxon>Polyopisthocotylea</taxon>
        <taxon>Polystomatidea</taxon>
        <taxon>Polystomatidae</taxon>
        <taxon>Protopolystoma</taxon>
    </lineage>
</organism>
<feature type="domain" description="WDHD1/CFT4 helical bundle" evidence="2">
    <location>
        <begin position="7"/>
        <end position="56"/>
    </location>
</feature>
<dbReference type="EMBL" id="CAAALY010020844">
    <property type="protein sequence ID" value="VEL14346.1"/>
    <property type="molecule type" value="Genomic_DNA"/>
</dbReference>